<name>A0A8H7VZQ2_9HELO</name>
<accession>A0A8H7VZQ2</accession>
<sequence length="406" mass="45961">MQFDRLSLQSPFQHLHSKDQHLLRHFIRVVSRTLSVVHEDDSNPYLRLIIPLAGTCNVVQESLLALSASHLRRIYPEVLERGLAHQNNALASLNSLISNNLRESAEQTLAAVLILCMIEVCDGNSTKWSWHIRAAQTIIRSRQKSSSCNTSTWRFLLSMFGYVDSVITISKCQPPLIAPEELAEDNISTAATSPGPITQASNSYTDSLYGVAFPLLAIINQISELAHRRKDRVDELSELWFRQSAARIKMCLEAWEPEIVSPLQRPSQNQELIDAAYAIQWASILRLHQVVEGYNRSDRPVIESTSKILDHISKIRFGSPAESILIFPLVMAGSGCQDDEQRMMVRERWMVMERTIGFDNIYRARQMVEAVWKEVDEGILDGSNDGGVKVNWAKIRYSDFPGLVLF</sequence>
<dbReference type="Proteomes" id="UP000664132">
    <property type="component" value="Unassembled WGS sequence"/>
</dbReference>
<evidence type="ECO:0000256" key="1">
    <source>
        <dbReference type="ARBA" id="ARBA00004123"/>
    </source>
</evidence>
<gene>
    <name evidence="3" type="ORF">IFR04_015183</name>
</gene>
<dbReference type="EMBL" id="JAFJYH010000449">
    <property type="protein sequence ID" value="KAG4411685.1"/>
    <property type="molecule type" value="Genomic_DNA"/>
</dbReference>
<evidence type="ECO:0000313" key="3">
    <source>
        <dbReference type="EMBL" id="KAG4411685.1"/>
    </source>
</evidence>
<dbReference type="PANTHER" id="PTHR37534">
    <property type="entry name" value="TRANSCRIPTIONAL ACTIVATOR PROTEIN UGA3"/>
    <property type="match status" value="1"/>
</dbReference>
<dbReference type="AlphaFoldDB" id="A0A8H7VZQ2"/>
<dbReference type="Pfam" id="PF11951">
    <property type="entry name" value="Fungal_trans_2"/>
    <property type="match status" value="1"/>
</dbReference>
<evidence type="ECO:0000313" key="4">
    <source>
        <dbReference type="Proteomes" id="UP000664132"/>
    </source>
</evidence>
<dbReference type="CDD" id="cd12148">
    <property type="entry name" value="fungal_TF_MHR"/>
    <property type="match status" value="1"/>
</dbReference>
<evidence type="ECO:0000256" key="2">
    <source>
        <dbReference type="ARBA" id="ARBA00023242"/>
    </source>
</evidence>
<comment type="caution">
    <text evidence="3">The sequence shown here is derived from an EMBL/GenBank/DDBJ whole genome shotgun (WGS) entry which is preliminary data.</text>
</comment>
<organism evidence="3 4">
    <name type="scientific">Cadophora malorum</name>
    <dbReference type="NCBI Taxonomy" id="108018"/>
    <lineage>
        <taxon>Eukaryota</taxon>
        <taxon>Fungi</taxon>
        <taxon>Dikarya</taxon>
        <taxon>Ascomycota</taxon>
        <taxon>Pezizomycotina</taxon>
        <taxon>Leotiomycetes</taxon>
        <taxon>Helotiales</taxon>
        <taxon>Ploettnerulaceae</taxon>
        <taxon>Cadophora</taxon>
    </lineage>
</organism>
<evidence type="ECO:0008006" key="5">
    <source>
        <dbReference type="Google" id="ProtNLM"/>
    </source>
</evidence>
<proteinExistence type="predicted"/>
<comment type="subcellular location">
    <subcellularLocation>
        <location evidence="1">Nucleus</location>
    </subcellularLocation>
</comment>
<dbReference type="PANTHER" id="PTHR37534:SF46">
    <property type="entry name" value="ZN(II)2CYS6 TRANSCRIPTION FACTOR (EUROFUNG)"/>
    <property type="match status" value="1"/>
</dbReference>
<protein>
    <recommendedName>
        <fullName evidence="5">Fungal-specific transcription factor domain-containing protein</fullName>
    </recommendedName>
</protein>
<reference evidence="3" key="1">
    <citation type="submission" date="2021-02" db="EMBL/GenBank/DDBJ databases">
        <title>Genome sequence Cadophora malorum strain M34.</title>
        <authorList>
            <person name="Stefanovic E."/>
            <person name="Vu D."/>
            <person name="Scully C."/>
            <person name="Dijksterhuis J."/>
            <person name="Roader J."/>
            <person name="Houbraken J."/>
        </authorList>
    </citation>
    <scope>NUCLEOTIDE SEQUENCE</scope>
    <source>
        <strain evidence="3">M34</strain>
    </source>
</reference>
<keyword evidence="2" id="KW-0539">Nucleus</keyword>
<keyword evidence="4" id="KW-1185">Reference proteome</keyword>
<dbReference type="GO" id="GO:0005634">
    <property type="term" value="C:nucleus"/>
    <property type="evidence" value="ECO:0007669"/>
    <property type="project" value="UniProtKB-SubCell"/>
</dbReference>
<dbReference type="InterPro" id="IPR021858">
    <property type="entry name" value="Fun_TF"/>
</dbReference>
<dbReference type="OrthoDB" id="434972at2759"/>